<dbReference type="PATRIC" id="fig|1236703.3.peg.805"/>
<dbReference type="Pfam" id="PF02748">
    <property type="entry name" value="PyrI_C"/>
    <property type="match status" value="1"/>
</dbReference>
<name>S3DJZ7_9GAMM</name>
<dbReference type="InterPro" id="IPR020542">
    <property type="entry name" value="Asp_carbamoyltrfase_reg_C"/>
</dbReference>
<accession>S3DJZ7</accession>
<dbReference type="GO" id="GO:0016740">
    <property type="term" value="F:transferase activity"/>
    <property type="evidence" value="ECO:0007669"/>
    <property type="project" value="UniProtKB-KW"/>
</dbReference>
<feature type="binding site" evidence="7">
    <location>
        <position position="116"/>
    </location>
    <ligand>
        <name>Zn(2+)</name>
        <dbReference type="ChEBI" id="CHEBI:29105"/>
    </ligand>
</feature>
<dbReference type="HAMAP" id="MF_00002">
    <property type="entry name" value="Asp_carb_tr_reg"/>
    <property type="match status" value="1"/>
</dbReference>
<keyword evidence="4 7" id="KW-0479">Metal-binding</keyword>
<feature type="binding site" evidence="7">
    <location>
        <position position="111"/>
    </location>
    <ligand>
        <name>Zn(2+)</name>
        <dbReference type="ChEBI" id="CHEBI:29105"/>
    </ligand>
</feature>
<comment type="subunit">
    <text evidence="7">Contains catalytic and regulatory chains.</text>
</comment>
<proteinExistence type="inferred from homology"/>
<dbReference type="InterPro" id="IPR002801">
    <property type="entry name" value="Asp_carbamoylTrfase_reg"/>
</dbReference>
<dbReference type="GO" id="GO:0009347">
    <property type="term" value="C:aspartate carbamoyltransferase complex"/>
    <property type="evidence" value="ECO:0007669"/>
    <property type="project" value="InterPro"/>
</dbReference>
<dbReference type="EMBL" id="AMSD01000002">
    <property type="protein sequence ID" value="EPE37474.1"/>
    <property type="molecule type" value="Genomic_DNA"/>
</dbReference>
<keyword evidence="6 7" id="KW-0665">Pyrimidine biosynthesis</keyword>
<feature type="domain" description="Aspartate carbamoyltransferase regulatory subunit C-terminal" evidence="9">
    <location>
        <begin position="104"/>
        <end position="151"/>
    </location>
</feature>
<sequence length="156" mass="17966">MPVDKQPQLQVEAIRNGSVIDHIPARIGIKLLKLFKMYEVNERITIGLNLPSSALIHKDLIKIENVFLTKEQANQLVLYAPKATVNQIEEYKVVKKLTLTLPKHINNVFKCPNSNCISHGEPIESNFHVRLKNEHVQLKCYYCEKVFSREIMTDTN</sequence>
<keyword evidence="5 7" id="KW-0862">Zinc</keyword>
<dbReference type="SUPFAM" id="SSF57825">
    <property type="entry name" value="Aspartate carbamoyltransferase, Regulatory-chain, C-terminal domain"/>
    <property type="match status" value="1"/>
</dbReference>
<dbReference type="PANTHER" id="PTHR35805">
    <property type="entry name" value="ASPARTATE CARBAMOYLTRANSFERASE REGULATORY CHAIN"/>
    <property type="match status" value="1"/>
</dbReference>
<feature type="domain" description="Aspartate carbamoyltransferase regulatory subunit N-terminal" evidence="8">
    <location>
        <begin position="9"/>
        <end position="99"/>
    </location>
</feature>
<evidence type="ECO:0000256" key="4">
    <source>
        <dbReference type="ARBA" id="ARBA00022723"/>
    </source>
</evidence>
<feature type="binding site" evidence="7">
    <location>
        <position position="143"/>
    </location>
    <ligand>
        <name>Zn(2+)</name>
        <dbReference type="ChEBI" id="CHEBI:29105"/>
    </ligand>
</feature>
<evidence type="ECO:0000256" key="2">
    <source>
        <dbReference type="ARBA" id="ARBA00010498"/>
    </source>
</evidence>
<comment type="function">
    <text evidence="1 7">Involved in allosteric regulation of aspartate carbamoyltransferase.</text>
</comment>
<gene>
    <name evidence="7 10" type="primary">pyrI</name>
    <name evidence="10" type="ORF">O1U_0777</name>
</gene>
<dbReference type="InterPro" id="IPR036792">
    <property type="entry name" value="Asp_carbatrfase_reg_C_sf"/>
</dbReference>
<evidence type="ECO:0000259" key="9">
    <source>
        <dbReference type="Pfam" id="PF02748"/>
    </source>
</evidence>
<comment type="cofactor">
    <cofactor evidence="7">
        <name>Zn(2+)</name>
        <dbReference type="ChEBI" id="CHEBI:29105"/>
    </cofactor>
    <text evidence="7">Binds 1 zinc ion per subunit.</text>
</comment>
<dbReference type="AlphaFoldDB" id="S3DJZ7"/>
<keyword evidence="10" id="KW-0808">Transferase</keyword>
<dbReference type="GO" id="GO:0006207">
    <property type="term" value="P:'de novo' pyrimidine nucleobase biosynthetic process"/>
    <property type="evidence" value="ECO:0007669"/>
    <property type="project" value="InterPro"/>
</dbReference>
<dbReference type="GO" id="GO:0006221">
    <property type="term" value="P:pyrimidine nucleotide biosynthetic process"/>
    <property type="evidence" value="ECO:0007669"/>
    <property type="project" value="UniProtKB-UniRule"/>
</dbReference>
<dbReference type="NCBIfam" id="TIGR00240">
    <property type="entry name" value="ATCase_reg"/>
    <property type="match status" value="1"/>
</dbReference>
<organism evidence="10 11">
    <name type="scientific">Candidatus Photodesmus katoptron Akat1</name>
    <dbReference type="NCBI Taxonomy" id="1236703"/>
    <lineage>
        <taxon>Bacteria</taxon>
        <taxon>Pseudomonadati</taxon>
        <taxon>Pseudomonadota</taxon>
        <taxon>Gammaproteobacteria</taxon>
        <taxon>Vibrionales</taxon>
        <taxon>Vibrionaceae</taxon>
        <taxon>Candidatus Photodesmus</taxon>
    </lineage>
</organism>
<dbReference type="STRING" id="28176.CF66_3024"/>
<dbReference type="InterPro" id="IPR020545">
    <property type="entry name" value="Asp_carbamoyltransf_reg_N"/>
</dbReference>
<comment type="caution">
    <text evidence="10">The sequence shown here is derived from an EMBL/GenBank/DDBJ whole genome shotgun (WGS) entry which is preliminary data.</text>
</comment>
<dbReference type="InterPro" id="IPR036793">
    <property type="entry name" value="Asp_carbatrfase_reg_N_sf"/>
</dbReference>
<evidence type="ECO:0000256" key="7">
    <source>
        <dbReference type="HAMAP-Rule" id="MF_00002"/>
    </source>
</evidence>
<evidence type="ECO:0000313" key="10">
    <source>
        <dbReference type="EMBL" id="EPE37474.1"/>
    </source>
</evidence>
<dbReference type="eggNOG" id="COG1781">
    <property type="taxonomic scope" value="Bacteria"/>
</dbReference>
<protein>
    <recommendedName>
        <fullName evidence="3 7">Aspartate carbamoyltransferase regulatory chain</fullName>
    </recommendedName>
</protein>
<evidence type="ECO:0000256" key="6">
    <source>
        <dbReference type="ARBA" id="ARBA00022975"/>
    </source>
</evidence>
<dbReference type="Proteomes" id="UP000053688">
    <property type="component" value="Unassembled WGS sequence"/>
</dbReference>
<evidence type="ECO:0000256" key="3">
    <source>
        <dbReference type="ARBA" id="ARBA00021764"/>
    </source>
</evidence>
<dbReference type="Gene3D" id="2.30.30.20">
    <property type="entry name" value="Aspartate carbamoyltransferase regulatory subunit, C-terminal domain"/>
    <property type="match status" value="1"/>
</dbReference>
<reference evidence="10 11" key="1">
    <citation type="journal article" date="2014" name="Environ. Microbiol.">
        <title>Genomic signatures of obligate host dependence in the luminous bacterial symbiont of a vertebrate.</title>
        <authorList>
            <person name="Hendry T.A."/>
            <person name="de Wet J.R."/>
            <person name="Dunlap P.V."/>
        </authorList>
    </citation>
    <scope>NUCLEOTIDE SEQUENCE [LARGE SCALE GENOMIC DNA]</scope>
    <source>
        <strain evidence="10 11">Akat1</strain>
    </source>
</reference>
<dbReference type="PANTHER" id="PTHR35805:SF1">
    <property type="entry name" value="ASPARTATE CARBAMOYLTRANSFERASE REGULATORY CHAIN"/>
    <property type="match status" value="1"/>
</dbReference>
<dbReference type="SUPFAM" id="SSF54893">
    <property type="entry name" value="Aspartate carbamoyltransferase, Regulatory-chain, N-terminal domain"/>
    <property type="match status" value="1"/>
</dbReference>
<comment type="similarity">
    <text evidence="2 7">Belongs to the PyrI family.</text>
</comment>
<evidence type="ECO:0000256" key="1">
    <source>
        <dbReference type="ARBA" id="ARBA00002565"/>
    </source>
</evidence>
<dbReference type="GO" id="GO:0046872">
    <property type="term" value="F:metal ion binding"/>
    <property type="evidence" value="ECO:0007669"/>
    <property type="project" value="UniProtKB-KW"/>
</dbReference>
<feature type="binding site" evidence="7">
    <location>
        <position position="140"/>
    </location>
    <ligand>
        <name>Zn(2+)</name>
        <dbReference type="ChEBI" id="CHEBI:29105"/>
    </ligand>
</feature>
<evidence type="ECO:0000313" key="11">
    <source>
        <dbReference type="Proteomes" id="UP000053688"/>
    </source>
</evidence>
<evidence type="ECO:0000259" key="8">
    <source>
        <dbReference type="Pfam" id="PF01948"/>
    </source>
</evidence>
<dbReference type="Gene3D" id="3.30.70.140">
    <property type="entry name" value="Aspartate carbamoyltransferase regulatory subunit, N-terminal domain"/>
    <property type="match status" value="1"/>
</dbReference>
<evidence type="ECO:0000256" key="5">
    <source>
        <dbReference type="ARBA" id="ARBA00022833"/>
    </source>
</evidence>
<keyword evidence="11" id="KW-1185">Reference proteome</keyword>
<dbReference type="Pfam" id="PF01948">
    <property type="entry name" value="PyrI"/>
    <property type="match status" value="1"/>
</dbReference>